<keyword evidence="2" id="KW-1185">Reference proteome</keyword>
<evidence type="ECO:0000313" key="1">
    <source>
        <dbReference type="EMBL" id="NTY62513.1"/>
    </source>
</evidence>
<organism evidence="1 2">
    <name type="scientific">Mycolicibacterium sphagni</name>
    <dbReference type="NCBI Taxonomy" id="1786"/>
    <lineage>
        <taxon>Bacteria</taxon>
        <taxon>Bacillati</taxon>
        <taxon>Actinomycetota</taxon>
        <taxon>Actinomycetes</taxon>
        <taxon>Mycobacteriales</taxon>
        <taxon>Mycobacteriaceae</taxon>
        <taxon>Mycolicibacterium</taxon>
    </lineage>
</organism>
<dbReference type="RefSeq" id="WP_174400230.1">
    <property type="nucleotide sequence ID" value="NZ_VBSB01000016.1"/>
</dbReference>
<comment type="caution">
    <text evidence="1">The sequence shown here is derived from an EMBL/GenBank/DDBJ whole genome shotgun (WGS) entry which is preliminary data.</text>
</comment>
<evidence type="ECO:0008006" key="3">
    <source>
        <dbReference type="Google" id="ProtNLM"/>
    </source>
</evidence>
<name>A0ABX2JXP2_9MYCO</name>
<dbReference type="EMBL" id="VBSB01000016">
    <property type="protein sequence ID" value="NTY62513.1"/>
    <property type="molecule type" value="Genomic_DNA"/>
</dbReference>
<proteinExistence type="predicted"/>
<gene>
    <name evidence="1" type="ORF">FEG63_23530</name>
</gene>
<dbReference type="Proteomes" id="UP000708347">
    <property type="component" value="Unassembled WGS sequence"/>
</dbReference>
<reference evidence="1 2" key="1">
    <citation type="submission" date="2019-05" db="EMBL/GenBank/DDBJ databases">
        <title>Mycolicibacterium sphagni ENV482 genome assembly.</title>
        <authorList>
            <person name="Chen W."/>
            <person name="Faulkner N.W."/>
            <person name="Hyman M.R."/>
        </authorList>
    </citation>
    <scope>NUCLEOTIDE SEQUENCE [LARGE SCALE GENOMIC DNA]</scope>
    <source>
        <strain evidence="1 2">ENV482</strain>
    </source>
</reference>
<evidence type="ECO:0000313" key="2">
    <source>
        <dbReference type="Proteomes" id="UP000708347"/>
    </source>
</evidence>
<sequence>MARYSAESGTFGKSSTQRGVVVVRSAKTGMHKFDKQRRALLPRRDPRGIRHKVLLEVRGDSTTGSEITVVKTLKDLLPRRQGTTRAEKTWGADEFAESVLSALRGILQARLGSLANADIDIHTLGSPRDVAEWLASALPASHPFDEFTGPFYDVDGVARRLRTTAADVRKRVEHSKLLACPTAEGTVVFPTCQFNPDGSSVAGLAHILDTMTSATTDRWQVALWMNTPVDELNDRTPAQALQSGDTKIVQEFAEHTAARWRR</sequence>
<accession>A0ABX2JXP2</accession>
<protein>
    <recommendedName>
        <fullName evidence="3">Antitoxin Xre/MbcA/ParS-like toxin-binding domain-containing protein</fullName>
    </recommendedName>
</protein>